<keyword evidence="1" id="KW-0472">Membrane</keyword>
<reference evidence="2 3" key="1">
    <citation type="journal article" date="2013" name="PLoS Genet.">
        <title>Genomic mechanisms accounting for the adaptation to parasitism in nematode-trapping fungi.</title>
        <authorList>
            <person name="Meerupati T."/>
            <person name="Andersson K.M."/>
            <person name="Friman E."/>
            <person name="Kumar D."/>
            <person name="Tunlid A."/>
            <person name="Ahren D."/>
        </authorList>
    </citation>
    <scope>NUCLEOTIDE SEQUENCE [LARGE SCALE GENOMIC DNA]</scope>
    <source>
        <strain evidence="2 3">CBS 200.50</strain>
    </source>
</reference>
<keyword evidence="1" id="KW-1133">Transmembrane helix</keyword>
<keyword evidence="1" id="KW-0812">Transmembrane</keyword>
<organism evidence="2 3">
    <name type="scientific">Dactylellina haptotyla (strain CBS 200.50)</name>
    <name type="common">Nematode-trapping fungus</name>
    <name type="synonym">Monacrosporium haptotylum</name>
    <dbReference type="NCBI Taxonomy" id="1284197"/>
    <lineage>
        <taxon>Eukaryota</taxon>
        <taxon>Fungi</taxon>
        <taxon>Dikarya</taxon>
        <taxon>Ascomycota</taxon>
        <taxon>Pezizomycotina</taxon>
        <taxon>Orbiliomycetes</taxon>
        <taxon>Orbiliales</taxon>
        <taxon>Orbiliaceae</taxon>
        <taxon>Dactylellina</taxon>
    </lineage>
</organism>
<name>S8AGM9_DACHA</name>
<comment type="caution">
    <text evidence="2">The sequence shown here is derived from an EMBL/GenBank/DDBJ whole genome shotgun (WGS) entry which is preliminary data.</text>
</comment>
<proteinExistence type="predicted"/>
<accession>S8AGM9</accession>
<reference evidence="3" key="2">
    <citation type="submission" date="2013-04" db="EMBL/GenBank/DDBJ databases">
        <title>Genomic mechanisms accounting for the adaptation to parasitism in nematode-trapping fungi.</title>
        <authorList>
            <person name="Ahren D.G."/>
        </authorList>
    </citation>
    <scope>NUCLEOTIDE SEQUENCE [LARGE SCALE GENOMIC DNA]</scope>
    <source>
        <strain evidence="3">CBS 200.50</strain>
    </source>
</reference>
<dbReference type="HOGENOM" id="CLU_787594_0_0_1"/>
<sequence length="352" mass="39653">MVHLQDYFSRKMLGILVLIASHVSLSLCSIMRPAEDVQKPVSYTMNPMTPHAVIRNALPVVDHTGTVYYVPKDTVISGSLVDPEPASPSMLIAATYFLNENKTWINATIYNFNNFNDSDTNVSDPATLPAQEPTMLTTTVTTVISLERTEQPTHMHVDISRAYAPIFANAYQITFPCITGMEPIVINDVEEEAEEYRASLALTNDGIFRNVTKPKSKRSGDSTPQERTLEETIHANECLLLLITLSFLFGIFFGFKIRYTRWDFLVRPTRYARIPARVLLLFFGFRLCVGLLDVVRDIGKIIRESDGGIAAWQPSPSATAAIFETYDYRTFYLGLIEDYGYFIGFVRSRLAV</sequence>
<gene>
    <name evidence="2" type="ORF">H072_3869</name>
</gene>
<evidence type="ECO:0000313" key="2">
    <source>
        <dbReference type="EMBL" id="EPS42215.1"/>
    </source>
</evidence>
<feature type="transmembrane region" description="Helical" evidence="1">
    <location>
        <begin position="278"/>
        <end position="295"/>
    </location>
</feature>
<feature type="transmembrane region" description="Helical" evidence="1">
    <location>
        <begin position="239"/>
        <end position="257"/>
    </location>
</feature>
<evidence type="ECO:0000313" key="3">
    <source>
        <dbReference type="Proteomes" id="UP000015100"/>
    </source>
</evidence>
<dbReference type="EMBL" id="AQGS01000129">
    <property type="protein sequence ID" value="EPS42215.1"/>
    <property type="molecule type" value="Genomic_DNA"/>
</dbReference>
<evidence type="ECO:0000256" key="1">
    <source>
        <dbReference type="SAM" id="Phobius"/>
    </source>
</evidence>
<dbReference type="AlphaFoldDB" id="S8AGM9"/>
<protein>
    <submittedName>
        <fullName evidence="2">Uncharacterized protein</fullName>
    </submittedName>
</protein>
<dbReference type="Proteomes" id="UP000015100">
    <property type="component" value="Unassembled WGS sequence"/>
</dbReference>
<keyword evidence="3" id="KW-1185">Reference proteome</keyword>